<reference evidence="2 3" key="1">
    <citation type="submission" date="2022-04" db="EMBL/GenBank/DDBJ databases">
        <authorList>
            <person name="Ra J.-S."/>
            <person name="Kim S.-B."/>
        </authorList>
    </citation>
    <scope>NUCLEOTIDE SEQUENCE [LARGE SCALE GENOMIC DNA]</scope>
    <source>
        <strain evidence="2 3">MMS21-Er5</strain>
    </source>
</reference>
<gene>
    <name evidence="2" type="ORF">M0M44_10510</name>
</gene>
<proteinExistence type="predicted"/>
<dbReference type="RefSeq" id="WP_248729697.1">
    <property type="nucleotide sequence ID" value="NZ_CP096829.1"/>
</dbReference>
<evidence type="ECO:0000256" key="1">
    <source>
        <dbReference type="SAM" id="MobiDB-lite"/>
    </source>
</evidence>
<dbReference type="Proteomes" id="UP000829998">
    <property type="component" value="Chromosome"/>
</dbReference>
<accession>A0ABY4LZA4</accession>
<organism evidence="2 3">
    <name type="scientific">Flavobacterium humidisoli</name>
    <dbReference type="NCBI Taxonomy" id="2937442"/>
    <lineage>
        <taxon>Bacteria</taxon>
        <taxon>Pseudomonadati</taxon>
        <taxon>Bacteroidota</taxon>
        <taxon>Flavobacteriia</taxon>
        <taxon>Flavobacteriales</taxon>
        <taxon>Flavobacteriaceae</taxon>
        <taxon>Flavobacterium</taxon>
    </lineage>
</organism>
<feature type="compositionally biased region" description="Basic and acidic residues" evidence="1">
    <location>
        <begin position="1"/>
        <end position="16"/>
    </location>
</feature>
<evidence type="ECO:0000313" key="3">
    <source>
        <dbReference type="Proteomes" id="UP000829998"/>
    </source>
</evidence>
<sequence>MIENNSNKDLERESKQAPKNQNQIINKSLKLETVNEGDNEDDVLVRGADKTVKFVPRSEFGGDSQDLQTVLTNGNKSDLGFVLESTPESDSLPKIITKTGGFPENNNESIIEPSAISVKFKGNGNVNNEQTTIYQNGVNLSYWVPEWESWQSVATLGTAVDLNNKKYSALILGKEGGAGAQLMQNPLETNSDTYYFPLSDIETEPKTLVTSVNGAKADANGNIEISNETSIPTFDQVLGTGFTATDKATHWRYSTEGGAGQIGVSAIGPMLIQTQDQTHAPELLATSSISPHEISIIDGMNNDFSNILRVNNLSFKNRAGADGTGHANTFSFNHAQDNSLTESVDTKVTLPQNNGEYFLPLTINGISADKTGNITVPSNSDCIPLSGTVSGNPLTGDIFMDTSTGGGAPLGLVAEKIYSETTRLKCGYNIQKDSQYMDIFWEENLLNGYSKYSFNFRKGTLALTGFKPEEGHRGIEGSVDYSPNYTDYTYVQKKWVLDQISAGNKNTGLEDTLKNNGEAFLEDGTCQTDIIFTAENDTSTVVLSGAKGSDVTTLSIDNGIFSLRNKQAGFGHNTLKFDTAHSSSNVNILIPSKNSAGDYKLATEDQINLQQIVENGTKYTDQYGNKIEFLEGFAGYNSTLSFYPTTVMISGIKNGKSFGASLNSDYVGASYDDKQIRLIPSEAAIYIQASYSASAKIRTNALTADRNYQLPDKNGTIALTSDIATSNPNTVPLSLSYLNTSYPSAGIGFRVHCTGISGGGLIYEKSDNGWVQYSVTKVN</sequence>
<name>A0ABY4LZA4_9FLAO</name>
<dbReference type="EMBL" id="CP096829">
    <property type="protein sequence ID" value="UPZ17758.1"/>
    <property type="molecule type" value="Genomic_DNA"/>
</dbReference>
<protein>
    <submittedName>
        <fullName evidence="2">Uncharacterized protein</fullName>
    </submittedName>
</protein>
<keyword evidence="3" id="KW-1185">Reference proteome</keyword>
<feature type="region of interest" description="Disordered" evidence="1">
    <location>
        <begin position="1"/>
        <end position="24"/>
    </location>
</feature>
<evidence type="ECO:0000313" key="2">
    <source>
        <dbReference type="EMBL" id="UPZ17758.1"/>
    </source>
</evidence>